<organism evidence="2 3">
    <name type="scientific">Solitalea longa</name>
    <dbReference type="NCBI Taxonomy" id="2079460"/>
    <lineage>
        <taxon>Bacteria</taxon>
        <taxon>Pseudomonadati</taxon>
        <taxon>Bacteroidota</taxon>
        <taxon>Sphingobacteriia</taxon>
        <taxon>Sphingobacteriales</taxon>
        <taxon>Sphingobacteriaceae</taxon>
        <taxon>Solitalea</taxon>
    </lineage>
</organism>
<feature type="domain" description="N-acetyltransferase" evidence="1">
    <location>
        <begin position="1"/>
        <end position="144"/>
    </location>
</feature>
<protein>
    <submittedName>
        <fullName evidence="2">N-acetyltransferase</fullName>
    </submittedName>
</protein>
<dbReference type="PROSITE" id="PS51186">
    <property type="entry name" value="GNAT"/>
    <property type="match status" value="1"/>
</dbReference>
<gene>
    <name evidence="2" type="ORF">C3K47_15055</name>
</gene>
<dbReference type="Pfam" id="PF13302">
    <property type="entry name" value="Acetyltransf_3"/>
    <property type="match status" value="1"/>
</dbReference>
<dbReference type="EMBL" id="PQVF01000011">
    <property type="protein sequence ID" value="POY35380.1"/>
    <property type="molecule type" value="Genomic_DNA"/>
</dbReference>
<evidence type="ECO:0000313" key="2">
    <source>
        <dbReference type="EMBL" id="POY35380.1"/>
    </source>
</evidence>
<keyword evidence="2" id="KW-0808">Transferase</keyword>
<dbReference type="AlphaFoldDB" id="A0A2S4ZYE3"/>
<dbReference type="Gene3D" id="3.40.630.30">
    <property type="match status" value="1"/>
</dbReference>
<dbReference type="InterPro" id="IPR000182">
    <property type="entry name" value="GNAT_dom"/>
</dbReference>
<reference evidence="2 3" key="1">
    <citation type="submission" date="2018-01" db="EMBL/GenBank/DDBJ databases">
        <authorList>
            <person name="Gaut B.S."/>
            <person name="Morton B.R."/>
            <person name="Clegg M.T."/>
            <person name="Duvall M.R."/>
        </authorList>
    </citation>
    <scope>NUCLEOTIDE SEQUENCE [LARGE SCALE GENOMIC DNA]</scope>
    <source>
        <strain evidence="2 3">HR-AV</strain>
    </source>
</reference>
<dbReference type="PANTHER" id="PTHR43610">
    <property type="entry name" value="BLL6696 PROTEIN"/>
    <property type="match status" value="1"/>
</dbReference>
<proteinExistence type="predicted"/>
<accession>A0A2S4ZYE3</accession>
<dbReference type="PANTHER" id="PTHR43610:SF1">
    <property type="entry name" value="N-ACETYLTRANSFERASE DOMAIN-CONTAINING PROTEIN"/>
    <property type="match status" value="1"/>
</dbReference>
<sequence length="162" mass="18735">MATKLTKLPLKRRTGSLYKRSNSRKSYQKSIPFAIYDKQSGQYAGCTRFGEMALNHKRAEIGWTWIGPEFQGTGLNKSVKFELLNYAFDILDLNRIEIKTDELNLKSQNAIKSIGAIYEGTFRKHAITWSGRVRNSVYFSIIKEDWPRIKLHLLTKLNAFQV</sequence>
<comment type="caution">
    <text evidence="2">The sequence shown here is derived from an EMBL/GenBank/DDBJ whole genome shotgun (WGS) entry which is preliminary data.</text>
</comment>
<dbReference type="GO" id="GO:0016747">
    <property type="term" value="F:acyltransferase activity, transferring groups other than amino-acyl groups"/>
    <property type="evidence" value="ECO:0007669"/>
    <property type="project" value="InterPro"/>
</dbReference>
<name>A0A2S4ZYE3_9SPHI</name>
<evidence type="ECO:0000259" key="1">
    <source>
        <dbReference type="PROSITE" id="PS51186"/>
    </source>
</evidence>
<dbReference type="OrthoDB" id="9795199at2"/>
<dbReference type="Proteomes" id="UP000236893">
    <property type="component" value="Unassembled WGS sequence"/>
</dbReference>
<dbReference type="InterPro" id="IPR016181">
    <property type="entry name" value="Acyl_CoA_acyltransferase"/>
</dbReference>
<evidence type="ECO:0000313" key="3">
    <source>
        <dbReference type="Proteomes" id="UP000236893"/>
    </source>
</evidence>
<dbReference type="SUPFAM" id="SSF55729">
    <property type="entry name" value="Acyl-CoA N-acyltransferases (Nat)"/>
    <property type="match status" value="1"/>
</dbReference>
<keyword evidence="3" id="KW-1185">Reference proteome</keyword>